<gene>
    <name evidence="12" type="primary">fbp</name>
    <name evidence="17" type="ORF">E8A74_47655</name>
</gene>
<dbReference type="Proteomes" id="UP000309215">
    <property type="component" value="Unassembled WGS sequence"/>
</dbReference>
<dbReference type="FunFam" id="3.40.190.80:FF:000001">
    <property type="entry name" value="Fructose-1,6-bisphosphatase class 1"/>
    <property type="match status" value="1"/>
</dbReference>
<evidence type="ECO:0000256" key="9">
    <source>
        <dbReference type="ARBA" id="ARBA00024331"/>
    </source>
</evidence>
<dbReference type="GO" id="GO:0005986">
    <property type="term" value="P:sucrose biosynthetic process"/>
    <property type="evidence" value="ECO:0007669"/>
    <property type="project" value="TreeGrafter"/>
</dbReference>
<feature type="domain" description="Fructose-1-6-bisphosphatase class 1 C-terminal" evidence="16">
    <location>
        <begin position="218"/>
        <end position="347"/>
    </location>
</feature>
<evidence type="ECO:0000256" key="6">
    <source>
        <dbReference type="ARBA" id="ARBA00022801"/>
    </source>
</evidence>
<evidence type="ECO:0000256" key="5">
    <source>
        <dbReference type="ARBA" id="ARBA00022723"/>
    </source>
</evidence>
<dbReference type="PANTHER" id="PTHR11556:SF35">
    <property type="entry name" value="SEDOHEPTULOSE-1,7-BISPHOSPHATASE, CHLOROPLASTIC"/>
    <property type="match status" value="1"/>
</dbReference>
<dbReference type="Gene3D" id="3.40.190.80">
    <property type="match status" value="1"/>
</dbReference>
<evidence type="ECO:0000313" key="18">
    <source>
        <dbReference type="Proteomes" id="UP000309215"/>
    </source>
</evidence>
<dbReference type="FunFam" id="3.30.540.10:FF:000002">
    <property type="entry name" value="Fructose-1,6-bisphosphatase class 1"/>
    <property type="match status" value="1"/>
</dbReference>
<dbReference type="EMBL" id="SSMQ01000103">
    <property type="protein sequence ID" value="TKC94724.1"/>
    <property type="molecule type" value="Genomic_DNA"/>
</dbReference>
<dbReference type="SUPFAM" id="SSF56655">
    <property type="entry name" value="Carbohydrate phosphatase"/>
    <property type="match status" value="1"/>
</dbReference>
<dbReference type="GO" id="GO:0030388">
    <property type="term" value="P:fructose 1,6-bisphosphate metabolic process"/>
    <property type="evidence" value="ECO:0007669"/>
    <property type="project" value="TreeGrafter"/>
</dbReference>
<feature type="region of interest" description="Disordered" evidence="14">
    <location>
        <begin position="1"/>
        <end position="20"/>
    </location>
</feature>
<keyword evidence="7 12" id="KW-0460">Magnesium</keyword>
<keyword evidence="5 12" id="KW-0479">Metal-binding</keyword>
<keyword evidence="18" id="KW-1185">Reference proteome</keyword>
<dbReference type="GO" id="GO:0006000">
    <property type="term" value="P:fructose metabolic process"/>
    <property type="evidence" value="ECO:0007669"/>
    <property type="project" value="TreeGrafter"/>
</dbReference>
<reference evidence="17 18" key="1">
    <citation type="submission" date="2019-04" db="EMBL/GenBank/DDBJ databases">
        <authorList>
            <person name="Li Y."/>
            <person name="Wang J."/>
        </authorList>
    </citation>
    <scope>NUCLEOTIDE SEQUENCE [LARGE SCALE GENOMIC DNA]</scope>
    <source>
        <strain evidence="17 18">DSM 14668</strain>
    </source>
</reference>
<evidence type="ECO:0000256" key="1">
    <source>
        <dbReference type="ARBA" id="ARBA00001273"/>
    </source>
</evidence>
<dbReference type="GO" id="GO:0000287">
    <property type="term" value="F:magnesium ion binding"/>
    <property type="evidence" value="ECO:0007669"/>
    <property type="project" value="UniProtKB-UniRule"/>
</dbReference>
<keyword evidence="8 12" id="KW-0119">Carbohydrate metabolism</keyword>
<name>A0A4U1IL62_9BACT</name>
<feature type="binding site" evidence="12">
    <location>
        <position position="111"/>
    </location>
    <ligand>
        <name>Mg(2+)</name>
        <dbReference type="ChEBI" id="CHEBI:18420"/>
        <label>1</label>
    </ligand>
</feature>
<dbReference type="NCBIfam" id="NF006778">
    <property type="entry name" value="PRK09293.1-1"/>
    <property type="match status" value="1"/>
</dbReference>
<comment type="similarity">
    <text evidence="2 12 13">Belongs to the FBPase class 1 family.</text>
</comment>
<dbReference type="InterPro" id="IPR028343">
    <property type="entry name" value="FBPtase"/>
</dbReference>
<feature type="binding site" evidence="12">
    <location>
        <begin position="135"/>
        <end position="138"/>
    </location>
    <ligand>
        <name>substrate</name>
    </ligand>
</feature>
<feature type="domain" description="Fructose-1-6-bisphosphatase class I N-terminal" evidence="15">
    <location>
        <begin position="24"/>
        <end position="214"/>
    </location>
</feature>
<dbReference type="PANTHER" id="PTHR11556">
    <property type="entry name" value="FRUCTOSE-1,6-BISPHOSPHATASE-RELATED"/>
    <property type="match status" value="1"/>
</dbReference>
<dbReference type="PIRSF" id="PIRSF500210">
    <property type="entry name" value="FBPtase"/>
    <property type="match status" value="1"/>
</dbReference>
<evidence type="ECO:0000259" key="16">
    <source>
        <dbReference type="Pfam" id="PF18913"/>
    </source>
</evidence>
<feature type="binding site" evidence="12">
    <location>
        <position position="291"/>
    </location>
    <ligand>
        <name>substrate</name>
    </ligand>
</feature>
<comment type="pathway">
    <text evidence="9">Carbohydrate biosynthesis.</text>
</comment>
<evidence type="ECO:0000313" key="17">
    <source>
        <dbReference type="EMBL" id="TKC94724.1"/>
    </source>
</evidence>
<evidence type="ECO:0000256" key="12">
    <source>
        <dbReference type="HAMAP-Rule" id="MF_01855"/>
    </source>
</evidence>
<evidence type="ECO:0000256" key="13">
    <source>
        <dbReference type="RuleBase" id="RU000508"/>
    </source>
</evidence>
<dbReference type="HAMAP" id="MF_01855">
    <property type="entry name" value="FBPase_class1"/>
    <property type="match status" value="1"/>
</dbReference>
<dbReference type="GO" id="GO:0006002">
    <property type="term" value="P:fructose 6-phosphate metabolic process"/>
    <property type="evidence" value="ECO:0007669"/>
    <property type="project" value="TreeGrafter"/>
</dbReference>
<dbReference type="PIRSF" id="PIRSF000904">
    <property type="entry name" value="FBPtase_SBPase"/>
    <property type="match status" value="1"/>
</dbReference>
<sequence>MTTSSDKRLESWAPPPEGPSRVGITLETFILEGQLGFPAATGTFTSLLNQIGLAAKLVTSKVRRAGLARLLGYTGQTNVQGELVQKLDEEANETLLSVLGRRRHCAAVASEELDSIRITSTDRRAKYLVVFDPLDGSSNIDVNISIGTIFGVLRKETDGEGATEADFLRPGRELVAAGYILYGSSTMLVITTGHGGVHGFTYDPTVGEFFLSHENIRIPEQASLYSINEGNFAYWTDEVRRWNAWLKEEDKATARPYGARYVGSLVADAHRTLMKGGIFAYPADRKNKQGKLRLLYEANPFAFVFEAAGGKASTGSARILDITPTELHERVPLVLGSPRDVDIFESFVRGDR</sequence>
<evidence type="ECO:0000256" key="7">
    <source>
        <dbReference type="ARBA" id="ARBA00022842"/>
    </source>
</evidence>
<comment type="subunit">
    <text evidence="12">Homotetramer.</text>
</comment>
<comment type="catalytic activity">
    <reaction evidence="1 12">
        <text>beta-D-fructose 1,6-bisphosphate + H2O = beta-D-fructose 6-phosphate + phosphate</text>
        <dbReference type="Rhea" id="RHEA:11064"/>
        <dbReference type="ChEBI" id="CHEBI:15377"/>
        <dbReference type="ChEBI" id="CHEBI:32966"/>
        <dbReference type="ChEBI" id="CHEBI:43474"/>
        <dbReference type="ChEBI" id="CHEBI:57634"/>
        <dbReference type="EC" id="3.1.3.11"/>
    </reaction>
</comment>
<dbReference type="AlphaFoldDB" id="A0A4U1IL62"/>
<feature type="binding site" evidence="12">
    <location>
        <position position="132"/>
    </location>
    <ligand>
        <name>Mg(2+)</name>
        <dbReference type="ChEBI" id="CHEBI:18420"/>
        <label>2</label>
    </ligand>
</feature>
<evidence type="ECO:0000256" key="10">
    <source>
        <dbReference type="ARBA" id="ARBA00072069"/>
    </source>
</evidence>
<dbReference type="InterPro" id="IPR033391">
    <property type="entry name" value="FBPase_N"/>
</dbReference>
<dbReference type="PRINTS" id="PR00115">
    <property type="entry name" value="F16BPHPHTASE"/>
</dbReference>
<feature type="compositionally biased region" description="Basic and acidic residues" evidence="14">
    <location>
        <begin position="1"/>
        <end position="10"/>
    </location>
</feature>
<dbReference type="GO" id="GO:0042132">
    <property type="term" value="F:fructose 1,6-bisphosphate 1-phosphatase activity"/>
    <property type="evidence" value="ECO:0007669"/>
    <property type="project" value="UniProtKB-UniRule"/>
</dbReference>
<feature type="binding site" evidence="12">
    <location>
        <position position="135"/>
    </location>
    <ligand>
        <name>Mg(2+)</name>
        <dbReference type="ChEBI" id="CHEBI:18420"/>
        <label>2</label>
    </ligand>
</feature>
<dbReference type="OrthoDB" id="9806756at2"/>
<dbReference type="RefSeq" id="WP_136935846.1">
    <property type="nucleotide sequence ID" value="NZ_SSMQ01000103.1"/>
</dbReference>
<evidence type="ECO:0000256" key="8">
    <source>
        <dbReference type="ARBA" id="ARBA00023277"/>
    </source>
</evidence>
<feature type="binding site" evidence="12">
    <location>
        <position position="261"/>
    </location>
    <ligand>
        <name>substrate</name>
    </ligand>
</feature>
<dbReference type="Gene3D" id="3.30.540.10">
    <property type="entry name" value="Fructose-1,6-Bisphosphatase, subunit A, domain 1"/>
    <property type="match status" value="1"/>
</dbReference>
<comment type="subcellular location">
    <subcellularLocation>
        <location evidence="12">Cytoplasm</location>
    </subcellularLocation>
</comment>
<comment type="cofactor">
    <cofactor evidence="12">
        <name>Mg(2+)</name>
        <dbReference type="ChEBI" id="CHEBI:18420"/>
    </cofactor>
    <text evidence="12">Binds 2 magnesium ions per subunit.</text>
</comment>
<feature type="binding site" evidence="12">
    <location>
        <position position="134"/>
    </location>
    <ligand>
        <name>Mg(2+)</name>
        <dbReference type="ChEBI" id="CHEBI:18420"/>
        <label>1</label>
    </ligand>
</feature>
<dbReference type="CDD" id="cd00354">
    <property type="entry name" value="FBPase"/>
    <property type="match status" value="1"/>
</dbReference>
<proteinExistence type="inferred from homology"/>
<comment type="caution">
    <text evidence="17">The sequence shown here is derived from an EMBL/GenBank/DDBJ whole genome shotgun (WGS) entry which is preliminary data.</text>
</comment>
<dbReference type="InterPro" id="IPR000146">
    <property type="entry name" value="FBPase_class-1"/>
</dbReference>
<evidence type="ECO:0000256" key="3">
    <source>
        <dbReference type="ARBA" id="ARBA00013093"/>
    </source>
</evidence>
<evidence type="ECO:0000256" key="11">
    <source>
        <dbReference type="ARBA" id="ARBA00081210"/>
    </source>
</evidence>
<comment type="caution">
    <text evidence="12">Lacks conserved residue(s) required for the propagation of feature annotation.</text>
</comment>
<keyword evidence="6 12" id="KW-0378">Hydrolase</keyword>
<feature type="binding site" evidence="12">
    <location>
        <position position="228"/>
    </location>
    <ligand>
        <name>substrate</name>
    </ligand>
</feature>
<dbReference type="NCBIfam" id="NF006779">
    <property type="entry name" value="PRK09293.1-3"/>
    <property type="match status" value="1"/>
</dbReference>
<dbReference type="GO" id="GO:0005829">
    <property type="term" value="C:cytosol"/>
    <property type="evidence" value="ECO:0007669"/>
    <property type="project" value="TreeGrafter"/>
</dbReference>
<accession>A0A4U1IL62</accession>
<evidence type="ECO:0000256" key="4">
    <source>
        <dbReference type="ARBA" id="ARBA00022490"/>
    </source>
</evidence>
<dbReference type="GO" id="GO:0006094">
    <property type="term" value="P:gluconeogenesis"/>
    <property type="evidence" value="ECO:0007669"/>
    <property type="project" value="UniProtKB-UniRule"/>
</dbReference>
<feature type="binding site" evidence="12">
    <location>
        <position position="297"/>
    </location>
    <ligand>
        <name>Mg(2+)</name>
        <dbReference type="ChEBI" id="CHEBI:18420"/>
        <label>2</label>
    </ligand>
</feature>
<organism evidence="17 18">
    <name type="scientific">Polyangium fumosum</name>
    <dbReference type="NCBI Taxonomy" id="889272"/>
    <lineage>
        <taxon>Bacteria</taxon>
        <taxon>Pseudomonadati</taxon>
        <taxon>Myxococcota</taxon>
        <taxon>Polyangia</taxon>
        <taxon>Polyangiales</taxon>
        <taxon>Polyangiaceae</taxon>
        <taxon>Polyangium</taxon>
    </lineage>
</organism>
<dbReference type="Pfam" id="PF00316">
    <property type="entry name" value="FBPase"/>
    <property type="match status" value="1"/>
</dbReference>
<dbReference type="Pfam" id="PF18913">
    <property type="entry name" value="FBPase_C"/>
    <property type="match status" value="1"/>
</dbReference>
<protein>
    <recommendedName>
        <fullName evidence="10 12">Fructose-1,6-bisphosphatase class 1</fullName>
        <shortName evidence="12">FBPase class 1</shortName>
        <ecNumber evidence="3 12">3.1.3.11</ecNumber>
    </recommendedName>
    <alternativeName>
        <fullName evidence="11 12">D-fructose-1,6-bisphosphate 1-phosphohydrolase class 1</fullName>
    </alternativeName>
</protein>
<feature type="binding site" evidence="12">
    <location>
        <position position="132"/>
    </location>
    <ligand>
        <name>Mg(2+)</name>
        <dbReference type="ChEBI" id="CHEBI:18420"/>
        <label>1</label>
    </ligand>
</feature>
<evidence type="ECO:0000256" key="14">
    <source>
        <dbReference type="SAM" id="MobiDB-lite"/>
    </source>
</evidence>
<keyword evidence="4 12" id="KW-0963">Cytoplasm</keyword>
<dbReference type="InterPro" id="IPR044015">
    <property type="entry name" value="FBPase_C_dom"/>
</dbReference>
<dbReference type="EC" id="3.1.3.11" evidence="3 12"/>
<evidence type="ECO:0000259" key="15">
    <source>
        <dbReference type="Pfam" id="PF00316"/>
    </source>
</evidence>
<evidence type="ECO:0000256" key="2">
    <source>
        <dbReference type="ARBA" id="ARBA00010941"/>
    </source>
</evidence>